<accession>A0AAN7SNZ3</accession>
<comment type="catalytic activity">
    <reaction evidence="5">
        <text>RX + glutathione = an S-substituted glutathione + a halide anion + H(+)</text>
        <dbReference type="Rhea" id="RHEA:16437"/>
        <dbReference type="ChEBI" id="CHEBI:15378"/>
        <dbReference type="ChEBI" id="CHEBI:16042"/>
        <dbReference type="ChEBI" id="CHEBI:17792"/>
        <dbReference type="ChEBI" id="CHEBI:57925"/>
        <dbReference type="ChEBI" id="CHEBI:90779"/>
        <dbReference type="EC" id="2.5.1.18"/>
    </reaction>
</comment>
<protein>
    <submittedName>
        <fullName evidence="8">Uncharacterized protein</fullName>
    </submittedName>
</protein>
<dbReference type="InterPro" id="IPR040077">
    <property type="entry name" value="GST_C_Theta"/>
</dbReference>
<dbReference type="GO" id="GO:0004364">
    <property type="term" value="F:glutathione transferase activity"/>
    <property type="evidence" value="ECO:0007669"/>
    <property type="project" value="UniProtKB-EC"/>
</dbReference>
<dbReference type="SFLD" id="SFLDS00019">
    <property type="entry name" value="Glutathione_Transferase_(cytos"/>
    <property type="match status" value="1"/>
</dbReference>
<dbReference type="Gene3D" id="3.40.30.10">
    <property type="entry name" value="Glutaredoxin"/>
    <property type="match status" value="1"/>
</dbReference>
<keyword evidence="9" id="KW-1185">Reference proteome</keyword>
<comment type="subcellular location">
    <subcellularLocation>
        <location evidence="1">Cytoplasm</location>
    </subcellularLocation>
</comment>
<dbReference type="InterPro" id="IPR036249">
    <property type="entry name" value="Thioredoxin-like_sf"/>
</dbReference>
<dbReference type="PROSITE" id="PS50405">
    <property type="entry name" value="GST_CTER"/>
    <property type="match status" value="1"/>
</dbReference>
<dbReference type="InterPro" id="IPR004045">
    <property type="entry name" value="Glutathione_S-Trfase_N"/>
</dbReference>
<dbReference type="EMBL" id="JARPUR010000006">
    <property type="protein sequence ID" value="KAK4874740.1"/>
    <property type="molecule type" value="Genomic_DNA"/>
</dbReference>
<dbReference type="Pfam" id="PF00043">
    <property type="entry name" value="GST_C"/>
    <property type="match status" value="1"/>
</dbReference>
<keyword evidence="3" id="KW-0963">Cytoplasm</keyword>
<feature type="domain" description="GST C-terminal" evidence="7">
    <location>
        <begin position="89"/>
        <end position="227"/>
    </location>
</feature>
<dbReference type="PROSITE" id="PS50404">
    <property type="entry name" value="GST_NTER"/>
    <property type="match status" value="1"/>
</dbReference>
<evidence type="ECO:0000313" key="9">
    <source>
        <dbReference type="Proteomes" id="UP001353858"/>
    </source>
</evidence>
<evidence type="ECO:0000256" key="2">
    <source>
        <dbReference type="ARBA" id="ARBA00009899"/>
    </source>
</evidence>
<dbReference type="InterPro" id="IPR040079">
    <property type="entry name" value="Glutathione_S-Trfase"/>
</dbReference>
<evidence type="ECO:0000313" key="8">
    <source>
        <dbReference type="EMBL" id="KAK4874740.1"/>
    </source>
</evidence>
<gene>
    <name evidence="8" type="ORF">RN001_014100</name>
</gene>
<dbReference type="GO" id="GO:0005737">
    <property type="term" value="C:cytoplasm"/>
    <property type="evidence" value="ECO:0007669"/>
    <property type="project" value="UniProtKB-SubCell"/>
</dbReference>
<reference evidence="9" key="1">
    <citation type="submission" date="2023-01" db="EMBL/GenBank/DDBJ databases">
        <title>Key to firefly adult light organ development and bioluminescence: homeobox transcription factors regulate luciferase expression and transportation to peroxisome.</title>
        <authorList>
            <person name="Fu X."/>
        </authorList>
    </citation>
    <scope>NUCLEOTIDE SEQUENCE [LARGE SCALE GENOMIC DNA]</scope>
</reference>
<evidence type="ECO:0000256" key="3">
    <source>
        <dbReference type="ARBA" id="ARBA00022490"/>
    </source>
</evidence>
<sequence>MSLKLYVDALSQPSRALLIFLQASNIPFTKCIVKLGAGEHLSEEFKNNISRFQKVPVVIHGDFHLTESVAILRYISRENAAPNNLYPKDSKLQARVDEYLEWQHTNIRANCAMYFRKKWLEPKITGEELSEKLLLPYERRMVDSLNDFENLWLSSGAFITGDTLTAADIWAACEIEQPRIAGYDPESERPVLSRWLNNVRKSLSPHYEEAHTLLNKLVQKSTMKKASSKL</sequence>
<evidence type="ECO:0000256" key="1">
    <source>
        <dbReference type="ARBA" id="ARBA00004496"/>
    </source>
</evidence>
<dbReference type="InterPro" id="IPR004046">
    <property type="entry name" value="GST_C"/>
</dbReference>
<comment type="caution">
    <text evidence="8">The sequence shown here is derived from an EMBL/GenBank/DDBJ whole genome shotgun (WGS) entry which is preliminary data.</text>
</comment>
<dbReference type="InterPro" id="IPR010987">
    <property type="entry name" value="Glutathione-S-Trfase_C-like"/>
</dbReference>
<organism evidence="8 9">
    <name type="scientific">Aquatica leii</name>
    <dbReference type="NCBI Taxonomy" id="1421715"/>
    <lineage>
        <taxon>Eukaryota</taxon>
        <taxon>Metazoa</taxon>
        <taxon>Ecdysozoa</taxon>
        <taxon>Arthropoda</taxon>
        <taxon>Hexapoda</taxon>
        <taxon>Insecta</taxon>
        <taxon>Pterygota</taxon>
        <taxon>Neoptera</taxon>
        <taxon>Endopterygota</taxon>
        <taxon>Coleoptera</taxon>
        <taxon>Polyphaga</taxon>
        <taxon>Elateriformia</taxon>
        <taxon>Elateroidea</taxon>
        <taxon>Lampyridae</taxon>
        <taxon>Luciolinae</taxon>
        <taxon>Aquatica</taxon>
    </lineage>
</organism>
<dbReference type="SFLD" id="SFLDG00358">
    <property type="entry name" value="Main_(cytGST)"/>
    <property type="match status" value="1"/>
</dbReference>
<feature type="domain" description="GST N-terminal" evidence="6">
    <location>
        <begin position="1"/>
        <end position="83"/>
    </location>
</feature>
<dbReference type="SUPFAM" id="SSF47616">
    <property type="entry name" value="GST C-terminal domain-like"/>
    <property type="match status" value="1"/>
</dbReference>
<evidence type="ECO:0000256" key="4">
    <source>
        <dbReference type="ARBA" id="ARBA00022679"/>
    </source>
</evidence>
<dbReference type="Proteomes" id="UP001353858">
    <property type="component" value="Unassembled WGS sequence"/>
</dbReference>
<dbReference type="PANTHER" id="PTHR43917:SF8">
    <property type="entry name" value="GH16740P-RELATED"/>
    <property type="match status" value="1"/>
</dbReference>
<dbReference type="InterPro" id="IPR036282">
    <property type="entry name" value="Glutathione-S-Trfase_C_sf"/>
</dbReference>
<dbReference type="FunFam" id="1.20.1050.10:FF:000039">
    <property type="entry name" value="Glutathione S-transferase theta-1"/>
    <property type="match status" value="1"/>
</dbReference>
<name>A0AAN7SNZ3_9COLE</name>
<dbReference type="AlphaFoldDB" id="A0AAN7SNZ3"/>
<evidence type="ECO:0000259" key="6">
    <source>
        <dbReference type="PROSITE" id="PS50404"/>
    </source>
</evidence>
<dbReference type="CDD" id="cd03183">
    <property type="entry name" value="GST_C_Theta"/>
    <property type="match status" value="1"/>
</dbReference>
<proteinExistence type="inferred from homology"/>
<dbReference type="Gene3D" id="1.20.1050.10">
    <property type="match status" value="1"/>
</dbReference>
<dbReference type="SUPFAM" id="SSF52833">
    <property type="entry name" value="Thioredoxin-like"/>
    <property type="match status" value="1"/>
</dbReference>
<dbReference type="PANTHER" id="PTHR43917">
    <property type="match status" value="1"/>
</dbReference>
<dbReference type="InterPro" id="IPR040075">
    <property type="entry name" value="GST_N_Theta"/>
</dbReference>
<dbReference type="InterPro" id="IPR051369">
    <property type="entry name" value="GST_Theta"/>
</dbReference>
<dbReference type="GO" id="GO:0006749">
    <property type="term" value="P:glutathione metabolic process"/>
    <property type="evidence" value="ECO:0007669"/>
    <property type="project" value="TreeGrafter"/>
</dbReference>
<evidence type="ECO:0000256" key="5">
    <source>
        <dbReference type="ARBA" id="ARBA00047960"/>
    </source>
</evidence>
<dbReference type="Pfam" id="PF02798">
    <property type="entry name" value="GST_N"/>
    <property type="match status" value="1"/>
</dbReference>
<evidence type="ECO:0000259" key="7">
    <source>
        <dbReference type="PROSITE" id="PS50405"/>
    </source>
</evidence>
<dbReference type="CDD" id="cd03050">
    <property type="entry name" value="GST_N_Theta"/>
    <property type="match status" value="1"/>
</dbReference>
<comment type="similarity">
    <text evidence="2">Belongs to the GST superfamily. Theta family.</text>
</comment>
<keyword evidence="4" id="KW-0808">Transferase</keyword>